<dbReference type="PANTHER" id="PTHR11615">
    <property type="entry name" value="NITRATE, FORMATE, IRON DEHYDROGENASE"/>
    <property type="match status" value="1"/>
</dbReference>
<dbReference type="EMBL" id="FQZP01000001">
    <property type="protein sequence ID" value="SHI36548.1"/>
    <property type="molecule type" value="Genomic_DNA"/>
</dbReference>
<dbReference type="InterPro" id="IPR004108">
    <property type="entry name" value="Fe_hydrogenase_lsu_C"/>
</dbReference>
<keyword evidence="3" id="KW-1185">Reference proteome</keyword>
<dbReference type="Proteomes" id="UP000324781">
    <property type="component" value="Unassembled WGS sequence"/>
</dbReference>
<dbReference type="Pfam" id="PF02906">
    <property type="entry name" value="Fe_hyd_lg_C"/>
    <property type="match status" value="1"/>
</dbReference>
<dbReference type="InterPro" id="IPR017896">
    <property type="entry name" value="4Fe4S_Fe-S-bd"/>
</dbReference>
<proteinExistence type="predicted"/>
<feature type="domain" description="4Fe-4S ferredoxin-type" evidence="1">
    <location>
        <begin position="82"/>
        <end position="111"/>
    </location>
</feature>
<evidence type="ECO:0000313" key="3">
    <source>
        <dbReference type="Proteomes" id="UP000324781"/>
    </source>
</evidence>
<dbReference type="RefSeq" id="WP_243133134.1">
    <property type="nucleotide sequence ID" value="NZ_DAONMB010000073.1"/>
</dbReference>
<name>A0A1M6AJN6_9FIRM</name>
<reference evidence="2 3" key="1">
    <citation type="submission" date="2016-11" db="EMBL/GenBank/DDBJ databases">
        <authorList>
            <person name="Varghese N."/>
            <person name="Submissions S."/>
        </authorList>
    </citation>
    <scope>NUCLEOTIDE SEQUENCE [LARGE SCALE GENOMIC DNA]</scope>
    <source>
        <strain evidence="2 3">DSM 19027</strain>
    </source>
</reference>
<organism evidence="2 3">
    <name type="scientific">Thermoclostridium caenicola</name>
    <dbReference type="NCBI Taxonomy" id="659425"/>
    <lineage>
        <taxon>Bacteria</taxon>
        <taxon>Bacillati</taxon>
        <taxon>Bacillota</taxon>
        <taxon>Clostridia</taxon>
        <taxon>Eubacteriales</taxon>
        <taxon>Oscillospiraceae</taxon>
        <taxon>Thermoclostridium</taxon>
    </lineage>
</organism>
<dbReference type="AlphaFoldDB" id="A0A1M6AJN6"/>
<dbReference type="SUPFAM" id="SSF53920">
    <property type="entry name" value="Fe-only hydrogenase"/>
    <property type="match status" value="1"/>
</dbReference>
<dbReference type="Gene3D" id="3.40.950.10">
    <property type="entry name" value="Fe-only Hydrogenase (Larger Subunit), Chain L, domain 3"/>
    <property type="match status" value="1"/>
</dbReference>
<protein>
    <submittedName>
        <fullName evidence="2">Iron only hydrogenase large subunit, C-terminal domain</fullName>
    </submittedName>
</protein>
<dbReference type="Gene3D" id="3.30.70.20">
    <property type="match status" value="1"/>
</dbReference>
<accession>A0A1M6AJN6</accession>
<dbReference type="InterPro" id="IPR009016">
    <property type="entry name" value="Fe_hydrogenase"/>
</dbReference>
<evidence type="ECO:0000313" key="2">
    <source>
        <dbReference type="EMBL" id="SHI36548.1"/>
    </source>
</evidence>
<sequence length="419" mass="46665">MGTFRELYNRLVDAALRKELDKEVREIMASGEYKPEEVDRLVNPMAHPVVMRVSDCQCPSGEDRDNCAVACLFSAIERDENGNVVISTVDCTGCGVCMENCKHDTLIDRKEIIPVLELLNERKRPVYAMIAPAFNGQFSLDVTAGKLRTAFKLAGFYGMLEVALFADILTLKEALEFDRTIHTDRDFMLTSCCCPIWVNMIKKIYHDLIPHMPPAVSPMVACGRAIKRIHPDAVTVFIGPCVAKKAEAREADIADAVDYVLTFQEISDIFQKLGIDPAVLPEDMRDHSSRCGRIYARTGGVSEAVQNTLNRLKPDRKIKLRAIQADGAIECKRLLKEIMEGNIKANFIEGMGCRGGCVGGPKAIINKEEGTVHANEYGNNASYPTPIDNPHVVDLLERLGFHTVESLLESDNLFIRKFE</sequence>
<evidence type="ECO:0000259" key="1">
    <source>
        <dbReference type="PROSITE" id="PS51379"/>
    </source>
</evidence>
<gene>
    <name evidence="2" type="ORF">SAMN05444373_100159</name>
</gene>
<dbReference type="InterPro" id="IPR050340">
    <property type="entry name" value="Cytosolic_Fe-S_CAF"/>
</dbReference>
<dbReference type="SUPFAM" id="SSF54862">
    <property type="entry name" value="4Fe-4S ferredoxins"/>
    <property type="match status" value="1"/>
</dbReference>
<dbReference type="PROSITE" id="PS51379">
    <property type="entry name" value="4FE4S_FER_2"/>
    <property type="match status" value="1"/>
</dbReference>